<protein>
    <recommendedName>
        <fullName evidence="1">Caspase family p20 domain-containing protein</fullName>
    </recommendedName>
</protein>
<keyword evidence="3" id="KW-1185">Reference proteome</keyword>
<evidence type="ECO:0000313" key="3">
    <source>
        <dbReference type="Proteomes" id="UP000494165"/>
    </source>
</evidence>
<gene>
    <name evidence="2" type="ORF">CLODIP_2_CD04522</name>
</gene>
<dbReference type="OrthoDB" id="6044770at2759"/>
<comment type="caution">
    <text evidence="2">The sequence shown here is derived from an EMBL/GenBank/DDBJ whole genome shotgun (WGS) entry which is preliminary data.</text>
</comment>
<dbReference type="GO" id="GO:0004197">
    <property type="term" value="F:cysteine-type endopeptidase activity"/>
    <property type="evidence" value="ECO:0007669"/>
    <property type="project" value="InterPro"/>
</dbReference>
<dbReference type="AlphaFoldDB" id="A0A8S1DHA6"/>
<evidence type="ECO:0000313" key="2">
    <source>
        <dbReference type="EMBL" id="CAB3380419.1"/>
    </source>
</evidence>
<evidence type="ECO:0000259" key="1">
    <source>
        <dbReference type="PROSITE" id="PS50208"/>
    </source>
</evidence>
<dbReference type="EMBL" id="CADEPI010000207">
    <property type="protein sequence ID" value="CAB3380419.1"/>
    <property type="molecule type" value="Genomic_DNA"/>
</dbReference>
<organism evidence="2 3">
    <name type="scientific">Cloeon dipterum</name>
    <dbReference type="NCBI Taxonomy" id="197152"/>
    <lineage>
        <taxon>Eukaryota</taxon>
        <taxon>Metazoa</taxon>
        <taxon>Ecdysozoa</taxon>
        <taxon>Arthropoda</taxon>
        <taxon>Hexapoda</taxon>
        <taxon>Insecta</taxon>
        <taxon>Pterygota</taxon>
        <taxon>Palaeoptera</taxon>
        <taxon>Ephemeroptera</taxon>
        <taxon>Pisciforma</taxon>
        <taxon>Baetidae</taxon>
        <taxon>Cloeon</taxon>
    </lineage>
</organism>
<name>A0A8S1DHA6_9INSE</name>
<dbReference type="InterPro" id="IPR011600">
    <property type="entry name" value="Pept_C14_caspase"/>
</dbReference>
<dbReference type="InterPro" id="IPR001309">
    <property type="entry name" value="Pept_C14_p20"/>
</dbReference>
<dbReference type="GO" id="GO:0006508">
    <property type="term" value="P:proteolysis"/>
    <property type="evidence" value="ECO:0007669"/>
    <property type="project" value="InterPro"/>
</dbReference>
<dbReference type="Proteomes" id="UP000494165">
    <property type="component" value="Unassembled WGS sequence"/>
</dbReference>
<accession>A0A8S1DHA6</accession>
<dbReference type="PROSITE" id="PS50208">
    <property type="entry name" value="CASPASE_P20"/>
    <property type="match status" value="1"/>
</dbReference>
<feature type="domain" description="Caspase family p20" evidence="1">
    <location>
        <begin position="33"/>
        <end position="163"/>
    </location>
</feature>
<proteinExistence type="predicted"/>
<dbReference type="SUPFAM" id="SSF52129">
    <property type="entry name" value="Caspase-like"/>
    <property type="match status" value="1"/>
</dbReference>
<dbReference type="Pfam" id="PF00656">
    <property type="entry name" value="Peptidase_C14"/>
    <property type="match status" value="1"/>
</dbReference>
<reference evidence="2 3" key="1">
    <citation type="submission" date="2020-04" db="EMBL/GenBank/DDBJ databases">
        <authorList>
            <person name="Alioto T."/>
            <person name="Alioto T."/>
            <person name="Gomez Garrido J."/>
        </authorList>
    </citation>
    <scope>NUCLEOTIDE SEQUENCE [LARGE SCALE GENOMIC DNA]</scope>
</reference>
<sequence length="918" mass="105055">MQTKLNEAETLLILPNKKVRSIGYWDGDESKVVRTACVLLINYSYSNDCGKERTAAVEADKKQIRDAFSGLKVGIYVTSEPLKDILAYLSKEKKIREKFQLLEHQTPELFFVFISTHGGKNGIIRTHHKESVEVSEVYYQLHNNPLLSKTLKLIFVSACRGTIHDEMLLGEKYCKCGKKLMLRQKVLRGKDITLDTQRNIDAVRVIQEDIRQDDDDPLNFVIMFASVDSRNKLFCVSAGFNNFHFLSIATLALRNDAGTHLFQAFCKTLNNLEKDVGLEEFLTRCMCNQHFEQNLQKGCGSTPEVKVFSHRQFTFSRRAKAQFRKKSSLLKFNYDWKSDVEIPLLTRKAYVYATPRHRDSKQIQKLQNNLKGIFGFEVHSPSSFEEIKKLVSDEEEELEGCVLVCVVAPIYYSKQSNELITSIYGERTPIKRVIYSAVYPSTKKWIGKPKIFVFLHADDRENDLKTQGFLDLKKTEFTRTDTLHSGLLTVILPQTDSVQLFTETLEEFAKPGSIEESTFQQFFFTLLRRAKEENKVSPLVISTLGKRLSMKFPVDLFIDSFTLLTPTRKEISFNDLEQKLGLAVEDANVKSKALYCVPIITAESGTGKSKLAETLAARALTRNQKLVTFVDIKEENQFLEEFDWKMGYRWFVEKFAKMKGAPRTFGANEFIILDGFEQVQEEYKDGMLGMIRSLAREKIPLLILTRPGNDIALIECLKGIRPMLIIAKINEISKINQIVFLHEKLGMTVKLKVIREIVSNIVSAGAGDLIERIGTLEKVATFQQLRSGPEINIYELSEHVFESTVASVLAKSGFLEGHLAHRDEREKVQLLTEYAHDFFFSHREQRKKDETLADYGIFRFTHCGGVTISITLAAYLLVRNKISDGEISEIPKSKEKKLLKTMKQHREIMLKKKLFGPK</sequence>
<dbReference type="Gene3D" id="3.40.50.1460">
    <property type="match status" value="1"/>
</dbReference>
<dbReference type="InterPro" id="IPR029030">
    <property type="entry name" value="Caspase-like_dom_sf"/>
</dbReference>